<dbReference type="InterPro" id="IPR001584">
    <property type="entry name" value="Integrase_cat-core"/>
</dbReference>
<dbReference type="PROSITE" id="PS50158">
    <property type="entry name" value="ZF_CCHC"/>
    <property type="match status" value="1"/>
</dbReference>
<evidence type="ECO:0000256" key="1">
    <source>
        <dbReference type="ARBA" id="ARBA00022670"/>
    </source>
</evidence>
<dbReference type="PROSITE" id="PS50994">
    <property type="entry name" value="INTEGRASE"/>
    <property type="match status" value="1"/>
</dbReference>
<protein>
    <submittedName>
        <fullName evidence="10">Retrovirus-related Pol polyprotein from transposon TNT 1-94</fullName>
    </submittedName>
</protein>
<dbReference type="PANTHER" id="PTHR42648:SF21">
    <property type="entry name" value="CYSTEINE-RICH RLK (RECEPTOR-LIKE PROTEIN KINASE) 8"/>
    <property type="match status" value="1"/>
</dbReference>
<dbReference type="Gene3D" id="4.10.60.10">
    <property type="entry name" value="Zinc finger, CCHC-type"/>
    <property type="match status" value="1"/>
</dbReference>
<dbReference type="SMART" id="SM00343">
    <property type="entry name" value="ZnF_C2HC"/>
    <property type="match status" value="2"/>
</dbReference>
<dbReference type="GO" id="GO:0003676">
    <property type="term" value="F:nucleic acid binding"/>
    <property type="evidence" value="ECO:0007669"/>
    <property type="project" value="InterPro"/>
</dbReference>
<dbReference type="InterPro" id="IPR036875">
    <property type="entry name" value="Znf_CCHC_sf"/>
</dbReference>
<evidence type="ECO:0000256" key="3">
    <source>
        <dbReference type="ARBA" id="ARBA00022750"/>
    </source>
</evidence>
<dbReference type="InterPro" id="IPR025724">
    <property type="entry name" value="GAG-pre-integrase_dom"/>
</dbReference>
<dbReference type="Pfam" id="PF22936">
    <property type="entry name" value="Pol_BBD"/>
    <property type="match status" value="1"/>
</dbReference>
<evidence type="ECO:0000256" key="2">
    <source>
        <dbReference type="ARBA" id="ARBA00022723"/>
    </source>
</evidence>
<dbReference type="Pfam" id="PF00665">
    <property type="entry name" value="rve"/>
    <property type="match status" value="1"/>
</dbReference>
<dbReference type="Pfam" id="PF14223">
    <property type="entry name" value="Retrotran_gag_2"/>
    <property type="match status" value="1"/>
</dbReference>
<dbReference type="InterPro" id="IPR057670">
    <property type="entry name" value="SH3_retrovirus"/>
</dbReference>
<dbReference type="Proteomes" id="UP000288805">
    <property type="component" value="Unassembled WGS sequence"/>
</dbReference>
<dbReference type="SUPFAM" id="SSF53098">
    <property type="entry name" value="Ribonuclease H-like"/>
    <property type="match status" value="1"/>
</dbReference>
<dbReference type="SUPFAM" id="SSF56672">
    <property type="entry name" value="DNA/RNA polymerases"/>
    <property type="match status" value="1"/>
</dbReference>
<evidence type="ECO:0000313" key="11">
    <source>
        <dbReference type="Proteomes" id="UP000288805"/>
    </source>
</evidence>
<dbReference type="Pfam" id="PF07727">
    <property type="entry name" value="RVT_2"/>
    <property type="match status" value="1"/>
</dbReference>
<feature type="region of interest" description="Disordered" evidence="7">
    <location>
        <begin position="270"/>
        <end position="292"/>
    </location>
</feature>
<gene>
    <name evidence="10" type="primary">POLX_1572</name>
    <name evidence="10" type="ORF">CK203_079606</name>
</gene>
<dbReference type="InterPro" id="IPR001878">
    <property type="entry name" value="Znf_CCHC"/>
</dbReference>
<evidence type="ECO:0000313" key="10">
    <source>
        <dbReference type="EMBL" id="RVW52056.1"/>
    </source>
</evidence>
<dbReference type="PANTHER" id="PTHR42648">
    <property type="entry name" value="TRANSPOSASE, PUTATIVE-RELATED"/>
    <property type="match status" value="1"/>
</dbReference>
<dbReference type="SUPFAM" id="SSF57756">
    <property type="entry name" value="Retrovirus zinc finger-like domains"/>
    <property type="match status" value="1"/>
</dbReference>
<evidence type="ECO:0000256" key="4">
    <source>
        <dbReference type="ARBA" id="ARBA00022801"/>
    </source>
</evidence>
<keyword evidence="3" id="KW-0064">Aspartyl protease</keyword>
<evidence type="ECO:0000256" key="5">
    <source>
        <dbReference type="PROSITE-ProRule" id="PRU00047"/>
    </source>
</evidence>
<evidence type="ECO:0000256" key="7">
    <source>
        <dbReference type="SAM" id="MobiDB-lite"/>
    </source>
</evidence>
<feature type="coiled-coil region" evidence="6">
    <location>
        <begin position="409"/>
        <end position="464"/>
    </location>
</feature>
<name>A0A438EWL4_VITVI</name>
<dbReference type="InterPro" id="IPR013103">
    <property type="entry name" value="RVT_2"/>
</dbReference>
<keyword evidence="5" id="KW-0863">Zinc-finger</keyword>
<dbReference type="Pfam" id="PF13976">
    <property type="entry name" value="gag_pre-integrs"/>
    <property type="match status" value="1"/>
</dbReference>
<feature type="domain" description="Integrase catalytic" evidence="9">
    <location>
        <begin position="812"/>
        <end position="978"/>
    </location>
</feature>
<dbReference type="GO" id="GO:0006508">
    <property type="term" value="P:proteolysis"/>
    <property type="evidence" value="ECO:0007669"/>
    <property type="project" value="UniProtKB-KW"/>
</dbReference>
<accession>A0A438EWL4</accession>
<sequence length="1522" mass="173935">MEPHQEGASIGRPPFLTGENYSHWKVIMQYFLKMQSEKVWNAVEFGWSPPKVLDREGRPTNVIKPKLEWDRGDNEASENNARAMYSIFNAISTDEFRRIATCTSAKEAWDILQVTHEGTNVVKVSKLQMLTSRFETIRMEDHENFGEFYAKLMDIVNSSFNLGEPIPNSKVVRKILRSLPERFRAKVTAIEESKDVDSLKVDELVGSLQTFEMTLGSPRKSKGIALNAIKEESLGSEGEGNEKMSDGEVARFARKFKKYMKFRKYKKKSNEDARKWNNSMGKSNVKDKKKDKSVKKDLEVECFKCGGKGHYATECPSKKKGKKAMQVTWSDSESCQSSEKESNASEECTNFIAFMASVIDEPLKKEVLSESCESSDSNGDEMSFDSAYETLYKECLSLKQEQVEWKTSKRSLISEIKTLKGEKKSLLDKIAFLEGEHFDMKKMCDELKSENQVFKNELSLRKEESHPSSKRLSDLINLGRKSFDKRGLGFVDEATTPSSGKTIFVKSCEEVVPKKIPPKLKLHCTHCTKMGHTMDRCYARMFESFQRKLTNLMNESFTLRNRLLQGGKRVFMKDSNVPHYSGFQESTSNGMTKVTNVKQIWVKKSELNCLVVHTVLRASELHSWYFDSGCSRHMTGNRSFFTNFTEFDGGNVTFGDGNVASVKGKGTICALGIPNLEEVLYVEGLKANLISISQICDKKFNVQFSQNLCKVFDLNGNCVMIGLRTSDNCYAVCQNPSTSFSSSLVCGSSKIESIDLWHRRLGHLNYRDLMKVANNEVIKGIPKLGKPSNPICGPCQKGKQTRSTHKRVDEILTSKPLELLHMDLMGPMRTESLGGKKYILVMVDDYSRYAWVAFLRDKSEAFINFKDIGLKIQNEKGHPIERIRSDRGREFDNSNFFEFCHSLGIKHEFSAPRTPQQNGVVERKNRVLQEMARTMLNQHELPTHFWAEAINTACYTSNRTHMRPHTRKTCYELWKGKKPSVKYFRVFGSRCYVLKDHENLGKFESKSEEGIFLGYSSKSRAYRVYILSSKCMVESINVIVDDMGSRSRECDDDRIDVSKDIEVIEEKSEDEKLSEDEEKKDEQGKKVDRGRIEPSKKNKSRVPKNHPLSNVIGNYEDSMVTRRQSKLNEVSYVCYTSQIEPKNVEEALNDEAWVDALHEELNQFSRNDVWFLVPRPKDVNVIGTKWIFKNKMDENGVIVRNKARLVAQGFKQIEGIDFDETFAPVARLESIRILLVVACVWKFKLFQMDVKSAFLNGILNEEVYVEQPKGFQDPRYPNHVYRLRKALYGLKQAPRAWHERLTSYLLKKGFMRGGADRTLFIRRNDEVFLVAQIYVDDIVFGSTSSECALDFAKEMKSEFEMSMVGELTYFLGFQVKQLKDGIFLSQSKYARELVKKFGLESTKHFRTPMPTNLKLSKDESRKGVEETLYRSMIGSLLYLTASRPDIAFSVGVCARYQACPKESHLIALKRIIRYIAGTLELGLWYPFDTHSDVACYTDADWAGNVDDRKSTSGGFSSIGVVG</sequence>
<keyword evidence="1" id="KW-0645">Protease</keyword>
<feature type="region of interest" description="Disordered" evidence="7">
    <location>
        <begin position="1066"/>
        <end position="1108"/>
    </location>
</feature>
<dbReference type="InterPro" id="IPR036397">
    <property type="entry name" value="RNaseH_sf"/>
</dbReference>
<proteinExistence type="predicted"/>
<dbReference type="GO" id="GO:0008270">
    <property type="term" value="F:zinc ion binding"/>
    <property type="evidence" value="ECO:0007669"/>
    <property type="project" value="UniProtKB-KW"/>
</dbReference>
<evidence type="ECO:0000259" key="9">
    <source>
        <dbReference type="PROSITE" id="PS50994"/>
    </source>
</evidence>
<dbReference type="Pfam" id="PF00098">
    <property type="entry name" value="zf-CCHC"/>
    <property type="match status" value="1"/>
</dbReference>
<dbReference type="Gene3D" id="3.30.420.10">
    <property type="entry name" value="Ribonuclease H-like superfamily/Ribonuclease H"/>
    <property type="match status" value="1"/>
</dbReference>
<keyword evidence="6" id="KW-0175">Coiled coil</keyword>
<evidence type="ECO:0000259" key="8">
    <source>
        <dbReference type="PROSITE" id="PS50158"/>
    </source>
</evidence>
<keyword evidence="2" id="KW-0479">Metal-binding</keyword>
<dbReference type="InterPro" id="IPR039537">
    <property type="entry name" value="Retrotran_Ty1/copia-like"/>
</dbReference>
<evidence type="ECO:0000256" key="6">
    <source>
        <dbReference type="SAM" id="Coils"/>
    </source>
</evidence>
<dbReference type="GO" id="GO:0015074">
    <property type="term" value="P:DNA integration"/>
    <property type="evidence" value="ECO:0007669"/>
    <property type="project" value="InterPro"/>
</dbReference>
<dbReference type="InterPro" id="IPR054722">
    <property type="entry name" value="PolX-like_BBD"/>
</dbReference>
<feature type="compositionally biased region" description="Basic and acidic residues" evidence="7">
    <location>
        <begin position="1080"/>
        <end position="1096"/>
    </location>
</feature>
<organism evidence="10 11">
    <name type="scientific">Vitis vinifera</name>
    <name type="common">Grape</name>
    <dbReference type="NCBI Taxonomy" id="29760"/>
    <lineage>
        <taxon>Eukaryota</taxon>
        <taxon>Viridiplantae</taxon>
        <taxon>Streptophyta</taxon>
        <taxon>Embryophyta</taxon>
        <taxon>Tracheophyta</taxon>
        <taxon>Spermatophyta</taxon>
        <taxon>Magnoliopsida</taxon>
        <taxon>eudicotyledons</taxon>
        <taxon>Gunneridae</taxon>
        <taxon>Pentapetalae</taxon>
        <taxon>rosids</taxon>
        <taxon>Vitales</taxon>
        <taxon>Vitaceae</taxon>
        <taxon>Viteae</taxon>
        <taxon>Vitis</taxon>
    </lineage>
</organism>
<feature type="domain" description="CCHC-type" evidence="8">
    <location>
        <begin position="302"/>
        <end position="317"/>
    </location>
</feature>
<dbReference type="InterPro" id="IPR012337">
    <property type="entry name" value="RNaseH-like_sf"/>
</dbReference>
<dbReference type="EMBL" id="QGNW01001175">
    <property type="protein sequence ID" value="RVW52056.1"/>
    <property type="molecule type" value="Genomic_DNA"/>
</dbReference>
<dbReference type="GO" id="GO:0004190">
    <property type="term" value="F:aspartic-type endopeptidase activity"/>
    <property type="evidence" value="ECO:0007669"/>
    <property type="project" value="UniProtKB-KW"/>
</dbReference>
<reference evidence="10 11" key="1">
    <citation type="journal article" date="2018" name="PLoS Genet.">
        <title>Population sequencing reveals clonal diversity and ancestral inbreeding in the grapevine cultivar Chardonnay.</title>
        <authorList>
            <person name="Roach M.J."/>
            <person name="Johnson D.L."/>
            <person name="Bohlmann J."/>
            <person name="van Vuuren H.J."/>
            <person name="Jones S.J."/>
            <person name="Pretorius I.S."/>
            <person name="Schmidt S.A."/>
            <person name="Borneman A.R."/>
        </authorList>
    </citation>
    <scope>NUCLEOTIDE SEQUENCE [LARGE SCALE GENOMIC DNA]</scope>
    <source>
        <strain evidence="11">cv. Chardonnay</strain>
        <tissue evidence="10">Leaf</tissue>
    </source>
</reference>
<keyword evidence="5" id="KW-0862">Zinc</keyword>
<dbReference type="Pfam" id="PF25597">
    <property type="entry name" value="SH3_retrovirus"/>
    <property type="match status" value="1"/>
</dbReference>
<comment type="caution">
    <text evidence="10">The sequence shown here is derived from an EMBL/GenBank/DDBJ whole genome shotgun (WGS) entry which is preliminary data.</text>
</comment>
<keyword evidence="4" id="KW-0378">Hydrolase</keyword>
<dbReference type="InterPro" id="IPR043502">
    <property type="entry name" value="DNA/RNA_pol_sf"/>
</dbReference>